<feature type="transmembrane region" description="Helical" evidence="5">
    <location>
        <begin position="101"/>
        <end position="119"/>
    </location>
</feature>
<dbReference type="EMBL" id="JAKEVZ010000018">
    <property type="protein sequence ID" value="MCF1752968.1"/>
    <property type="molecule type" value="Genomic_DNA"/>
</dbReference>
<feature type="transmembrane region" description="Helical" evidence="5">
    <location>
        <begin position="240"/>
        <end position="263"/>
    </location>
</feature>
<evidence type="ECO:0000256" key="2">
    <source>
        <dbReference type="ARBA" id="ARBA00022692"/>
    </source>
</evidence>
<dbReference type="NCBIfam" id="TIGR00367">
    <property type="entry name" value="calcium/sodium antiporter"/>
    <property type="match status" value="1"/>
</dbReference>
<feature type="transmembrane region" description="Helical" evidence="5">
    <location>
        <begin position="74"/>
        <end position="95"/>
    </location>
</feature>
<feature type="domain" description="Sodium/calcium exchanger membrane region" evidence="6">
    <location>
        <begin position="4"/>
        <end position="152"/>
    </location>
</feature>
<dbReference type="Gene3D" id="1.20.1420.30">
    <property type="entry name" value="NCX, central ion-binding region"/>
    <property type="match status" value="1"/>
</dbReference>
<gene>
    <name evidence="7" type="ORF">L0U89_18055</name>
</gene>
<evidence type="ECO:0000256" key="5">
    <source>
        <dbReference type="SAM" id="Phobius"/>
    </source>
</evidence>
<feature type="transmembrane region" description="Helical" evidence="5">
    <location>
        <begin position="35"/>
        <end position="62"/>
    </location>
</feature>
<dbReference type="PANTHER" id="PTHR10846">
    <property type="entry name" value="SODIUM/POTASSIUM/CALCIUM EXCHANGER"/>
    <property type="match status" value="1"/>
</dbReference>
<dbReference type="Pfam" id="PF01699">
    <property type="entry name" value="Na_Ca_ex"/>
    <property type="match status" value="2"/>
</dbReference>
<comment type="caution">
    <text evidence="7">The sequence shown here is derived from an EMBL/GenBank/DDBJ whole genome shotgun (WGS) entry which is preliminary data.</text>
</comment>
<sequence length="321" mass="34334">MILSIVLLLVGFVILIFGADKLVEAASALAANFGIPNIVIGLTVVAFGTSAPELVVNVFAAVNNSPEMVMGNVLGSNIFNVLAILGVSSVIYPLAVKSNTTWIEIPLAFLAALLVLIVASDQLLDKMPDDLITRSEGIVMLLFFAVFLAYNIIVSKSPGQKPESIEIPKYSSAQSLLWIIVGLTGLVLGGKLIVDNAVSIASTLGIPERVIGLTIVSIGTSLPELATSIAAVRKKKVDIAIGNVVGSNIFNIFFILGVSSTILPITIQPENFRDIWMNIIAGLLLFVFIFTGKERKLERWEGVIFLVLYTAYVTSLVMDSL</sequence>
<dbReference type="InterPro" id="IPR044880">
    <property type="entry name" value="NCX_ion-bd_dom_sf"/>
</dbReference>
<name>A0ABS9BY33_9BACT</name>
<protein>
    <submittedName>
        <fullName evidence="7">Calcium/sodium antiporter</fullName>
    </submittedName>
</protein>
<feature type="domain" description="Sodium/calcium exchanger membrane region" evidence="6">
    <location>
        <begin position="175"/>
        <end position="316"/>
    </location>
</feature>
<keyword evidence="3 5" id="KW-1133">Transmembrane helix</keyword>
<dbReference type="RefSeq" id="WP_234862800.1">
    <property type="nucleotide sequence ID" value="NZ_JAKEVZ010000018.1"/>
</dbReference>
<proteinExistence type="predicted"/>
<feature type="transmembrane region" description="Helical" evidence="5">
    <location>
        <begin position="131"/>
        <end position="153"/>
    </location>
</feature>
<keyword evidence="4 5" id="KW-0472">Membrane</keyword>
<comment type="subcellular location">
    <subcellularLocation>
        <location evidence="1">Membrane</location>
        <topology evidence="1">Multi-pass membrane protein</topology>
    </subcellularLocation>
</comment>
<feature type="transmembrane region" description="Helical" evidence="5">
    <location>
        <begin position="299"/>
        <end position="318"/>
    </location>
</feature>
<dbReference type="Proteomes" id="UP001201449">
    <property type="component" value="Unassembled WGS sequence"/>
</dbReference>
<keyword evidence="8" id="KW-1185">Reference proteome</keyword>
<organism evidence="7 8">
    <name type="scientific">Mariniradius sediminis</name>
    <dbReference type="NCBI Taxonomy" id="2909237"/>
    <lineage>
        <taxon>Bacteria</taxon>
        <taxon>Pseudomonadati</taxon>
        <taxon>Bacteroidota</taxon>
        <taxon>Cytophagia</taxon>
        <taxon>Cytophagales</taxon>
        <taxon>Cyclobacteriaceae</taxon>
        <taxon>Mariniradius</taxon>
    </lineage>
</organism>
<accession>A0ABS9BY33</accession>
<evidence type="ECO:0000259" key="6">
    <source>
        <dbReference type="Pfam" id="PF01699"/>
    </source>
</evidence>
<feature type="transmembrane region" description="Helical" evidence="5">
    <location>
        <begin position="275"/>
        <end position="292"/>
    </location>
</feature>
<evidence type="ECO:0000313" key="8">
    <source>
        <dbReference type="Proteomes" id="UP001201449"/>
    </source>
</evidence>
<dbReference type="InterPro" id="IPR004481">
    <property type="entry name" value="K/Na/Ca-exchanger"/>
</dbReference>
<evidence type="ECO:0000256" key="1">
    <source>
        <dbReference type="ARBA" id="ARBA00004141"/>
    </source>
</evidence>
<keyword evidence="2 5" id="KW-0812">Transmembrane</keyword>
<evidence type="ECO:0000256" key="3">
    <source>
        <dbReference type="ARBA" id="ARBA00022989"/>
    </source>
</evidence>
<evidence type="ECO:0000313" key="7">
    <source>
        <dbReference type="EMBL" id="MCF1752968.1"/>
    </source>
</evidence>
<reference evidence="7 8" key="1">
    <citation type="submission" date="2022-01" db="EMBL/GenBank/DDBJ databases">
        <title>Mariniradius saccharolyticus sp. nov., isolated from sediment of a river.</title>
        <authorList>
            <person name="Liu H."/>
        </authorList>
    </citation>
    <scope>NUCLEOTIDE SEQUENCE [LARGE SCALE GENOMIC DNA]</scope>
    <source>
        <strain evidence="7 8">RY-2</strain>
    </source>
</reference>
<evidence type="ECO:0000256" key="4">
    <source>
        <dbReference type="ARBA" id="ARBA00023136"/>
    </source>
</evidence>
<dbReference type="InterPro" id="IPR004837">
    <property type="entry name" value="NaCa_Exmemb"/>
</dbReference>
<dbReference type="PANTHER" id="PTHR10846:SF8">
    <property type="entry name" value="INNER MEMBRANE PROTEIN YRBG"/>
    <property type="match status" value="1"/>
</dbReference>
<feature type="transmembrane region" description="Helical" evidence="5">
    <location>
        <begin position="173"/>
        <end position="194"/>
    </location>
</feature>